<dbReference type="HAMAP" id="MF_00586">
    <property type="entry name" value="GatD"/>
    <property type="match status" value="1"/>
</dbReference>
<dbReference type="Pfam" id="PF18195">
    <property type="entry name" value="GatD_N"/>
    <property type="match status" value="1"/>
</dbReference>
<dbReference type="PIRSF" id="PIRSF001220">
    <property type="entry name" value="L-ASNase_gatD"/>
    <property type="match status" value="1"/>
</dbReference>
<dbReference type="EMBL" id="LFWU01000027">
    <property type="protein sequence ID" value="KON33538.1"/>
    <property type="molecule type" value="Genomic_DNA"/>
</dbReference>
<evidence type="ECO:0000256" key="8">
    <source>
        <dbReference type="RuleBase" id="RU004457"/>
    </source>
</evidence>
<dbReference type="PANTHER" id="PTHR11707">
    <property type="entry name" value="L-ASPARAGINASE"/>
    <property type="match status" value="1"/>
</dbReference>
<dbReference type="GO" id="GO:0006450">
    <property type="term" value="P:regulation of translational fidelity"/>
    <property type="evidence" value="ECO:0007669"/>
    <property type="project" value="InterPro"/>
</dbReference>
<evidence type="ECO:0000313" key="12">
    <source>
        <dbReference type="EMBL" id="KON33538.1"/>
    </source>
</evidence>
<dbReference type="NCBIfam" id="NF003217">
    <property type="entry name" value="PRK04183.1"/>
    <property type="match status" value="1"/>
</dbReference>
<dbReference type="NCBIfam" id="TIGR00519">
    <property type="entry name" value="asnASE_I"/>
    <property type="match status" value="1"/>
</dbReference>
<keyword evidence="2 5" id="KW-0547">Nucleotide-binding</keyword>
<comment type="caution">
    <text evidence="12">The sequence shown here is derived from an EMBL/GenBank/DDBJ whole genome shotgun (WGS) entry which is preliminary data.</text>
</comment>
<dbReference type="SUPFAM" id="SSF53774">
    <property type="entry name" value="Glutaminase/Asparaginase"/>
    <property type="match status" value="1"/>
</dbReference>
<dbReference type="GO" id="GO:0004067">
    <property type="term" value="F:asparaginase activity"/>
    <property type="evidence" value="ECO:0007669"/>
    <property type="project" value="UniProtKB-UniRule"/>
</dbReference>
<keyword evidence="1 5" id="KW-0436">Ligase</keyword>
<feature type="active site" evidence="5">
    <location>
        <position position="183"/>
    </location>
</feature>
<name>A0A0M0BY42_9ARCH</name>
<evidence type="ECO:0000256" key="3">
    <source>
        <dbReference type="ARBA" id="ARBA00022840"/>
    </source>
</evidence>
<protein>
    <recommendedName>
        <fullName evidence="5 8">Glutamyl-tRNA(Gln) amidotransferase subunit D</fullName>
        <shortName evidence="5">Glu-ADT subunit D</shortName>
        <ecNumber evidence="5 8">6.3.5.-</ecNumber>
    </recommendedName>
</protein>
<dbReference type="EC" id="6.3.5.-" evidence="5 8"/>
<dbReference type="InterPro" id="IPR037222">
    <property type="entry name" value="GatD_N_sf"/>
</dbReference>
<dbReference type="PRINTS" id="PR00139">
    <property type="entry name" value="ASNGLNASE"/>
</dbReference>
<dbReference type="SUPFAM" id="SSF141300">
    <property type="entry name" value="GatD N-terminal domain-like"/>
    <property type="match status" value="1"/>
</dbReference>
<dbReference type="GO" id="GO:0006412">
    <property type="term" value="P:translation"/>
    <property type="evidence" value="ECO:0007669"/>
    <property type="project" value="UniProtKB-UniRule"/>
</dbReference>
<dbReference type="Gene3D" id="3.40.50.40">
    <property type="match status" value="1"/>
</dbReference>
<dbReference type="InterPro" id="IPR036152">
    <property type="entry name" value="Asp/glu_Ase-like_sf"/>
</dbReference>
<organism evidence="12 13">
    <name type="scientific">miscellaneous Crenarchaeota group-1 archaeon SG8-32-1</name>
    <dbReference type="NCBI Taxonomy" id="1685124"/>
    <lineage>
        <taxon>Archaea</taxon>
        <taxon>Candidatus Bathyarchaeota</taxon>
        <taxon>MCG-1</taxon>
    </lineage>
</organism>
<comment type="similarity">
    <text evidence="5 8">Belongs to the asparaginase 1 family. GatD subfamily.</text>
</comment>
<feature type="domain" description="GatD N-terminal" evidence="11">
    <location>
        <begin position="21"/>
        <end position="69"/>
    </location>
</feature>
<gene>
    <name evidence="5" type="primary">gatD</name>
    <name evidence="12" type="ORF">AC477_01410</name>
</gene>
<dbReference type="Pfam" id="PF17763">
    <property type="entry name" value="Asparaginase_C"/>
    <property type="match status" value="1"/>
</dbReference>
<feature type="domain" description="L-asparaginase N-terminal" evidence="9">
    <location>
        <begin position="97"/>
        <end position="289"/>
    </location>
</feature>
<evidence type="ECO:0000256" key="2">
    <source>
        <dbReference type="ARBA" id="ARBA00022741"/>
    </source>
</evidence>
<dbReference type="InterPro" id="IPR040919">
    <property type="entry name" value="Asparaginase_C"/>
</dbReference>
<dbReference type="NCBIfam" id="TIGR02153">
    <property type="entry name" value="gatD_arch"/>
    <property type="match status" value="1"/>
</dbReference>
<dbReference type="InterPro" id="IPR011878">
    <property type="entry name" value="GatD"/>
</dbReference>
<evidence type="ECO:0000256" key="6">
    <source>
        <dbReference type="PROSITE-ProRule" id="PRU10099"/>
    </source>
</evidence>
<dbReference type="SMART" id="SM00870">
    <property type="entry name" value="Asparaginase"/>
    <property type="match status" value="1"/>
</dbReference>
<dbReference type="PROSITE" id="PS00917">
    <property type="entry name" value="ASN_GLN_ASE_2"/>
    <property type="match status" value="1"/>
</dbReference>
<feature type="domain" description="Asparaginase/glutaminase C-terminal" evidence="10">
    <location>
        <begin position="311"/>
        <end position="422"/>
    </location>
</feature>
<dbReference type="PIRSF" id="PIRSF500175">
    <property type="entry name" value="Glu_ADT_D"/>
    <property type="match status" value="1"/>
</dbReference>
<comment type="function">
    <text evidence="5 8">Allows the formation of correctly charged Gln-tRNA(Gln) through the transamidation of misacylated Glu-tRNA(Gln) in organisms which lack glutaminyl-tRNA synthetase. The reaction takes place in the presence of glutamine and ATP through an activated gamma-phospho-Glu-tRNA(Gln). The GatDE system is specific for glutamate and does not act on aspartate.</text>
</comment>
<evidence type="ECO:0000256" key="4">
    <source>
        <dbReference type="ARBA" id="ARBA00022917"/>
    </source>
</evidence>
<evidence type="ECO:0000256" key="1">
    <source>
        <dbReference type="ARBA" id="ARBA00022598"/>
    </source>
</evidence>
<keyword evidence="3 5" id="KW-0067">ATP-binding</keyword>
<dbReference type="PATRIC" id="fig|1685124.3.peg.207"/>
<dbReference type="InterPro" id="IPR020827">
    <property type="entry name" value="Asparaginase/glutaminase_AS1"/>
</dbReference>
<evidence type="ECO:0000259" key="10">
    <source>
        <dbReference type="Pfam" id="PF17763"/>
    </source>
</evidence>
<dbReference type="Pfam" id="PF00710">
    <property type="entry name" value="Asparaginase"/>
    <property type="match status" value="1"/>
</dbReference>
<dbReference type="Proteomes" id="UP000037237">
    <property type="component" value="Unassembled WGS sequence"/>
</dbReference>
<dbReference type="PROSITE" id="PS51732">
    <property type="entry name" value="ASN_GLN_ASE_3"/>
    <property type="match status" value="1"/>
</dbReference>
<dbReference type="InterPro" id="IPR037152">
    <property type="entry name" value="L-asparaginase_N_sf"/>
</dbReference>
<evidence type="ECO:0000256" key="7">
    <source>
        <dbReference type="PROSITE-ProRule" id="PRU10100"/>
    </source>
</evidence>
<evidence type="ECO:0000256" key="5">
    <source>
        <dbReference type="HAMAP-Rule" id="MF_00586"/>
    </source>
</evidence>
<accession>A0A0M0BY42</accession>
<dbReference type="InterPro" id="IPR027473">
    <property type="entry name" value="L-asparaginase_C"/>
</dbReference>
<dbReference type="AlphaFoldDB" id="A0A0M0BY42"/>
<feature type="active site" evidence="5 6">
    <location>
        <position position="106"/>
    </location>
</feature>
<proteinExistence type="inferred from homology"/>
<dbReference type="GO" id="GO:0006520">
    <property type="term" value="P:amino acid metabolic process"/>
    <property type="evidence" value="ECO:0007669"/>
    <property type="project" value="InterPro"/>
</dbReference>
<dbReference type="GO" id="GO:0050567">
    <property type="term" value="F:glutaminyl-tRNA synthase (glutamine-hydrolyzing) activity"/>
    <property type="evidence" value="ECO:0007669"/>
    <property type="project" value="UniProtKB-UniRule"/>
</dbReference>
<feature type="active site" evidence="5">
    <location>
        <position position="261"/>
    </location>
</feature>
<dbReference type="PROSITE" id="PS00144">
    <property type="entry name" value="ASN_GLN_ASE_1"/>
    <property type="match status" value="1"/>
</dbReference>
<dbReference type="GO" id="GO:0005524">
    <property type="term" value="F:ATP binding"/>
    <property type="evidence" value="ECO:0007669"/>
    <property type="project" value="UniProtKB-KW"/>
</dbReference>
<dbReference type="InterPro" id="IPR027475">
    <property type="entry name" value="Asparaginase/glutaminase_AS2"/>
</dbReference>
<comment type="catalytic activity">
    <reaction evidence="5 8">
        <text>L-glutamyl-tRNA(Gln) + L-glutamine + ATP + H2O = L-glutaminyl-tRNA(Gln) + L-glutamate + ADP + phosphate + H(+)</text>
        <dbReference type="Rhea" id="RHEA:17521"/>
        <dbReference type="Rhea" id="RHEA-COMP:9681"/>
        <dbReference type="Rhea" id="RHEA-COMP:9684"/>
        <dbReference type="ChEBI" id="CHEBI:15377"/>
        <dbReference type="ChEBI" id="CHEBI:15378"/>
        <dbReference type="ChEBI" id="CHEBI:29985"/>
        <dbReference type="ChEBI" id="CHEBI:30616"/>
        <dbReference type="ChEBI" id="CHEBI:43474"/>
        <dbReference type="ChEBI" id="CHEBI:58359"/>
        <dbReference type="ChEBI" id="CHEBI:78520"/>
        <dbReference type="ChEBI" id="CHEBI:78521"/>
        <dbReference type="ChEBI" id="CHEBI:456216"/>
    </reaction>
</comment>
<evidence type="ECO:0000259" key="9">
    <source>
        <dbReference type="Pfam" id="PF00710"/>
    </source>
</evidence>
<evidence type="ECO:0000259" key="11">
    <source>
        <dbReference type="Pfam" id="PF18195"/>
    </source>
</evidence>
<dbReference type="PANTHER" id="PTHR11707:SF28">
    <property type="entry name" value="60 KDA LYSOPHOSPHOLIPASE"/>
    <property type="match status" value="1"/>
</dbReference>
<reference evidence="12 13" key="1">
    <citation type="submission" date="2015-06" db="EMBL/GenBank/DDBJ databases">
        <title>New insights into the roles of widespread benthic archaea in carbon and nitrogen cycling.</title>
        <authorList>
            <person name="Lazar C.S."/>
            <person name="Baker B.J."/>
            <person name="Seitz K.W."/>
            <person name="Hyde A.S."/>
            <person name="Dick G.J."/>
            <person name="Hinrichs K.-U."/>
            <person name="Teske A.P."/>
        </authorList>
    </citation>
    <scope>NUCLEOTIDE SEQUENCE [LARGE SCALE GENOMIC DNA]</scope>
    <source>
        <strain evidence="12">SG8-32-1</strain>
    </source>
</reference>
<dbReference type="Gene3D" id="3.40.50.1170">
    <property type="entry name" value="L-asparaginase, N-terminal domain"/>
    <property type="match status" value="1"/>
</dbReference>
<dbReference type="InterPro" id="IPR006033">
    <property type="entry name" value="AsnA_fam"/>
</dbReference>
<evidence type="ECO:0000313" key="13">
    <source>
        <dbReference type="Proteomes" id="UP000037237"/>
    </source>
</evidence>
<dbReference type="InterPro" id="IPR040918">
    <property type="entry name" value="GatD_N"/>
</dbReference>
<keyword evidence="4 5" id="KW-0648">Protein biosynthesis</keyword>
<dbReference type="CDD" id="cd08962">
    <property type="entry name" value="GatD"/>
    <property type="match status" value="1"/>
</dbReference>
<feature type="active site" evidence="5 7">
    <location>
        <position position="182"/>
    </location>
</feature>
<dbReference type="InterPro" id="IPR006034">
    <property type="entry name" value="Asparaginase/glutaminase-like"/>
</dbReference>
<dbReference type="Gene3D" id="2.30.30.520">
    <property type="match status" value="1"/>
</dbReference>
<sequence length="443" mass="48313">MSEGFPGYRGHALKLLKSAGAEIGDVIQVTKGEEVWEGILIPRSESGDEYHVVIKMKSGYNVGISLDSKATLVKIGEGVKPTFTPPALPEQNHSLPRVAIVSTGGTIASRVDYRTGGVRAALSASELYSVVPELSKIAVVDTEILFSIFSENITAKHWTATAKAVAKHIENGVDGVVVAHGTDTLGYSAAALSFALQELSVPVVMVASQRSADRPSSDAATNLVGAVKAAAFAPFAEVVIAMHETVSDTSIVFHRGTKARKCHTSRRDTFKSINASPLARWEDEDFRLLTKGYKKRDVTRKLKLQPNFDDRVALIKAYPDIKPELINWYVEGGCRGIILEGTGLGHVGDYLFSAIRNAVENNVIVCMTSQCLWGRLNMNVYDQGRDLLALGVISLDDMLPETAYVKLRWVFGQTTDVEEAKMLLKENIVNEYSARTLYDPNII</sequence>
<dbReference type="InterPro" id="IPR027474">
    <property type="entry name" value="L-asparaginase_N"/>
</dbReference>
<comment type="subunit">
    <text evidence="5 8">Heterodimer of GatD and GatE.</text>
</comment>